<sequence length="242" mass="26052">MHECVLTVMSEQTPPSPPVTPSPQAENTPPAKGMSTGAKVGIGCGAAALVCVVIAAIGIWIVVVKVRKFIENPQKTAAELVIKNIPDLEAAEFNDEDHTVTVVYKKDGKSYTLDYKDAAKGQIVLKDSDGNVITLGSNDTSKIPGWVPQPDGLSNMRVFFVDKNDEVTKGQYTATLSGSAESAFEQLNSQLGDQDYSTNRHHVSAEGSGQWNLTGTKDNREVTILIYSTKGDNGITVIWNQK</sequence>
<dbReference type="AlphaFoldDB" id="A0A1M6PBB8"/>
<evidence type="ECO:0000256" key="2">
    <source>
        <dbReference type="SAM" id="Phobius"/>
    </source>
</evidence>
<feature type="region of interest" description="Disordered" evidence="1">
    <location>
        <begin position="9"/>
        <end position="34"/>
    </location>
</feature>
<keyword evidence="4" id="KW-1185">Reference proteome</keyword>
<reference evidence="3 4" key="1">
    <citation type="submission" date="2016-11" db="EMBL/GenBank/DDBJ databases">
        <authorList>
            <person name="Jaros S."/>
            <person name="Januszkiewicz K."/>
            <person name="Wedrychowicz H."/>
        </authorList>
    </citation>
    <scope>NUCLEOTIDE SEQUENCE [LARGE SCALE GENOMIC DNA]</scope>
    <source>
        <strain evidence="3 4">DSM 18772</strain>
    </source>
</reference>
<organism evidence="3 4">
    <name type="scientific">Rubritalea squalenifaciens DSM 18772</name>
    <dbReference type="NCBI Taxonomy" id="1123071"/>
    <lineage>
        <taxon>Bacteria</taxon>
        <taxon>Pseudomonadati</taxon>
        <taxon>Verrucomicrobiota</taxon>
        <taxon>Verrucomicrobiia</taxon>
        <taxon>Verrucomicrobiales</taxon>
        <taxon>Rubritaleaceae</taxon>
        <taxon>Rubritalea</taxon>
    </lineage>
</organism>
<proteinExistence type="predicted"/>
<keyword evidence="2" id="KW-1133">Transmembrane helix</keyword>
<evidence type="ECO:0000256" key="1">
    <source>
        <dbReference type="SAM" id="MobiDB-lite"/>
    </source>
</evidence>
<gene>
    <name evidence="3" type="ORF">SAMN02745181_3134</name>
</gene>
<dbReference type="Proteomes" id="UP000184510">
    <property type="component" value="Unassembled WGS sequence"/>
</dbReference>
<keyword evidence="2" id="KW-0472">Membrane</keyword>
<name>A0A1M6PBB8_9BACT</name>
<dbReference type="InParanoid" id="A0A1M6PBB8"/>
<evidence type="ECO:0000313" key="4">
    <source>
        <dbReference type="Proteomes" id="UP000184510"/>
    </source>
</evidence>
<accession>A0A1M6PBB8</accession>
<evidence type="ECO:0000313" key="3">
    <source>
        <dbReference type="EMBL" id="SHK05233.1"/>
    </source>
</evidence>
<feature type="transmembrane region" description="Helical" evidence="2">
    <location>
        <begin position="40"/>
        <end position="63"/>
    </location>
</feature>
<protein>
    <submittedName>
        <fullName evidence="3">Uncharacterized protein</fullName>
    </submittedName>
</protein>
<dbReference type="EMBL" id="FQYR01000005">
    <property type="protein sequence ID" value="SHK05233.1"/>
    <property type="molecule type" value="Genomic_DNA"/>
</dbReference>
<dbReference type="STRING" id="1123071.SAMN02745181_3134"/>
<keyword evidence="2" id="KW-0812">Transmembrane</keyword>